<dbReference type="Proteomes" id="UP000222564">
    <property type="component" value="Unassembled WGS sequence"/>
</dbReference>
<dbReference type="InterPro" id="IPR008769">
    <property type="entry name" value="PhaF_PhaI"/>
</dbReference>
<feature type="coiled-coil region" evidence="1">
    <location>
        <begin position="45"/>
        <end position="95"/>
    </location>
</feature>
<organism evidence="2 3">
    <name type="scientific">Desulforamulus profundi</name>
    <dbReference type="NCBI Taxonomy" id="1383067"/>
    <lineage>
        <taxon>Bacteria</taxon>
        <taxon>Bacillati</taxon>
        <taxon>Bacillota</taxon>
        <taxon>Clostridia</taxon>
        <taxon>Eubacteriales</taxon>
        <taxon>Peptococcaceae</taxon>
        <taxon>Desulforamulus</taxon>
    </lineage>
</organism>
<protein>
    <submittedName>
        <fullName evidence="2">ATP synthase subunit B</fullName>
    </submittedName>
</protein>
<dbReference type="PANTHER" id="PTHR38664:SF1">
    <property type="entry name" value="SLR0058 PROTEIN"/>
    <property type="match status" value="1"/>
</dbReference>
<keyword evidence="1" id="KW-0175">Coiled coil</keyword>
<comment type="caution">
    <text evidence="2">The sequence shown here is derived from an EMBL/GenBank/DDBJ whole genome shotgun (WGS) entry which is preliminary data.</text>
</comment>
<accession>A0A2C6MCS5</accession>
<gene>
    <name evidence="2" type="ORF">P378_18145</name>
</gene>
<dbReference type="EMBL" id="AWQQ01000116">
    <property type="protein sequence ID" value="PHJ37113.1"/>
    <property type="molecule type" value="Genomic_DNA"/>
</dbReference>
<evidence type="ECO:0000256" key="1">
    <source>
        <dbReference type="SAM" id="Coils"/>
    </source>
</evidence>
<reference evidence="2 3" key="1">
    <citation type="submission" date="2013-09" db="EMBL/GenBank/DDBJ databases">
        <title>Biodegradation of hydrocarbons in the deep terrestrial subsurface : characterization of a microbial consortium composed of two Desulfotomaculum species originating from a deep geological formation.</title>
        <authorList>
            <person name="Aullo T."/>
            <person name="Berlendis S."/>
            <person name="Lascourreges J.-F."/>
            <person name="Dessort D."/>
            <person name="Saint-Laurent S."/>
            <person name="Schraauwers B."/>
            <person name="Mas J."/>
            <person name="Magot M."/>
            <person name="Ranchou-Peyruse A."/>
        </authorList>
    </citation>
    <scope>NUCLEOTIDE SEQUENCE [LARGE SCALE GENOMIC DNA]</scope>
    <source>
        <strain evidence="2 3">Bs107</strain>
    </source>
</reference>
<proteinExistence type="predicted"/>
<evidence type="ECO:0000313" key="3">
    <source>
        <dbReference type="Proteomes" id="UP000222564"/>
    </source>
</evidence>
<dbReference type="AlphaFoldDB" id="A0A2C6MCS5"/>
<dbReference type="NCBIfam" id="NF047773">
    <property type="entry name" value="phas_rel_Lepto"/>
    <property type="match status" value="1"/>
</dbReference>
<sequence>MMDFIKKGLAFGLGLAVTSKEQAEKFVNELVKKGELSQEESKDMINQLIQRGEEEKKEIKRIMREQLKQMMDELNLATKDDINRLEQRIQNLEKRDE</sequence>
<evidence type="ECO:0000313" key="2">
    <source>
        <dbReference type="EMBL" id="PHJ37113.1"/>
    </source>
</evidence>
<name>A0A2C6MCS5_9FIRM</name>
<dbReference type="PANTHER" id="PTHR38664">
    <property type="entry name" value="SLR0058 PROTEIN"/>
    <property type="match status" value="1"/>
</dbReference>
<keyword evidence="3" id="KW-1185">Reference proteome</keyword>